<evidence type="ECO:0000313" key="1">
    <source>
        <dbReference type="EMBL" id="KAJ9108056.1"/>
    </source>
</evidence>
<proteinExistence type="predicted"/>
<name>A0ACC2WB33_9TREE</name>
<dbReference type="Proteomes" id="UP001230649">
    <property type="component" value="Unassembled WGS sequence"/>
</dbReference>
<evidence type="ECO:0000313" key="2">
    <source>
        <dbReference type="Proteomes" id="UP001230649"/>
    </source>
</evidence>
<gene>
    <name evidence="1" type="ORF">QFC20_003625</name>
</gene>
<accession>A0ACC2WB33</accession>
<sequence length="774" mass="85907">MSVFKSRKPRTTAVRQKDTDDAEANAEAEGISPMLAASQRKKERSKGKAKLSFQEAEDDAEEQFIPRKSTLSQSISLQKLAHQNTSSLPNPPPKPSSSSSSSYNNDYLALLKASTPTRSTLAREPDAVIPYDDDDAPITGQDTTQGIPDEAAITSAITRRRRRAAQEPTAAAPAGEEDYISLSADTSKLAVYDSSLSRARRAGGPHPESRLQRESDSEGSGDEALAEFTGSKERLGLRKGGNEAAAQRMRREMRDAVEDVEEVGDEDEERWEVEQVRRAGAVYEAAPQETPSYTSAKIPAVRPLPTTTAASNRLTTSLSYLLSGQTATSSQLTANERELARLEEQERDVRREVERVEAKREWMQEFVGWVDLLGGFLEDKVPVLDQIEADGAHHWTQRKEMVAKRRKEDDADDVALFLGVPPSQTEEIDDLGRTSRDDAGPYATVRKYRREARVSRRQRRSKPWGDTSDGYSTDSTLSPADAEDYTSAQESLRARADALDADVKAEEFLYPARGIGKRFAEWREREEEEYQAAFGGLGCVQGWEYWARKEMVGWEPSRSSRSVDSFDWFHALHAYSHPQRRGEDDMDMSDDEEPPLAPEGDMAAAMVASLVTRLVERAISAGEYDVYSAGQTRRLGDLVDLISDYTGKEGQKYKALLKALLAAFLEEIQSLATLVSSALDPSATPPPAFDPASRAALATFTNRRLKLIKNMLVLRRYAPEEIKQLVGMVLGQVMRPCLSRCWDSGGKELADKVMRVVPENLMSVDVVAFFKAAR</sequence>
<reference evidence="1" key="1">
    <citation type="submission" date="2023-04" db="EMBL/GenBank/DDBJ databases">
        <title>Draft Genome sequencing of Naganishia species isolated from polar environments using Oxford Nanopore Technology.</title>
        <authorList>
            <person name="Leo P."/>
            <person name="Venkateswaran K."/>
        </authorList>
    </citation>
    <scope>NUCLEOTIDE SEQUENCE</scope>
    <source>
        <strain evidence="1">MNA-CCFEE 5262</strain>
    </source>
</reference>
<keyword evidence="2" id="KW-1185">Reference proteome</keyword>
<dbReference type="EMBL" id="JASBWS010000034">
    <property type="protein sequence ID" value="KAJ9108056.1"/>
    <property type="molecule type" value="Genomic_DNA"/>
</dbReference>
<organism evidence="1 2">
    <name type="scientific">Naganishia adeliensis</name>
    <dbReference type="NCBI Taxonomy" id="92952"/>
    <lineage>
        <taxon>Eukaryota</taxon>
        <taxon>Fungi</taxon>
        <taxon>Dikarya</taxon>
        <taxon>Basidiomycota</taxon>
        <taxon>Agaricomycotina</taxon>
        <taxon>Tremellomycetes</taxon>
        <taxon>Filobasidiales</taxon>
        <taxon>Filobasidiaceae</taxon>
        <taxon>Naganishia</taxon>
    </lineage>
</organism>
<comment type="caution">
    <text evidence="1">The sequence shown here is derived from an EMBL/GenBank/DDBJ whole genome shotgun (WGS) entry which is preliminary data.</text>
</comment>
<protein>
    <submittedName>
        <fullName evidence="1">Uncharacterized protein</fullName>
    </submittedName>
</protein>